<sequence length="187" mass="22516">MSEKQRENPDLELLLDELRKFHLTDLPDSLKLKRLKELKHKWGNASDFVTKFKLYATQLQIPEILQLELFEDRVHPLVKKKLLDLEPQRRTIDNYSSMLITYDSERDRHWDFDPNKRKSNSADKEQRKKKKFKSWKEHSSSKNDNNETYNKFKDNKNSMSQNSNINHNKHIDTKSRMGPKNSKRDFQ</sequence>
<reference evidence="2 3" key="1">
    <citation type="submission" date="2016-08" db="EMBL/GenBank/DDBJ databases">
        <title>A Parts List for Fungal Cellulosomes Revealed by Comparative Genomics.</title>
        <authorList>
            <consortium name="DOE Joint Genome Institute"/>
            <person name="Haitjema C.H."/>
            <person name="Gilmore S.P."/>
            <person name="Henske J.K."/>
            <person name="Solomon K.V."/>
            <person name="De Groot R."/>
            <person name="Kuo A."/>
            <person name="Mondo S.J."/>
            <person name="Salamov A.A."/>
            <person name="Labutti K."/>
            <person name="Zhao Z."/>
            <person name="Chiniquy J."/>
            <person name="Barry K."/>
            <person name="Brewer H.M."/>
            <person name="Purvine S.O."/>
            <person name="Wright A.T."/>
            <person name="Boxma B."/>
            <person name="Van Alen T."/>
            <person name="Hackstein J.H."/>
            <person name="Baker S.E."/>
            <person name="Grigoriev I.V."/>
            <person name="O'Malley M.A."/>
        </authorList>
    </citation>
    <scope>NUCLEOTIDE SEQUENCE [LARGE SCALE GENOMIC DNA]</scope>
    <source>
        <strain evidence="2 3">G1</strain>
    </source>
</reference>
<evidence type="ECO:0000313" key="2">
    <source>
        <dbReference type="EMBL" id="ORX98958.1"/>
    </source>
</evidence>
<organism evidence="2 3">
    <name type="scientific">Neocallimastix californiae</name>
    <dbReference type="NCBI Taxonomy" id="1754190"/>
    <lineage>
        <taxon>Eukaryota</taxon>
        <taxon>Fungi</taxon>
        <taxon>Fungi incertae sedis</taxon>
        <taxon>Chytridiomycota</taxon>
        <taxon>Chytridiomycota incertae sedis</taxon>
        <taxon>Neocallimastigomycetes</taxon>
        <taxon>Neocallimastigales</taxon>
        <taxon>Neocallimastigaceae</taxon>
        <taxon>Neocallimastix</taxon>
    </lineage>
</organism>
<dbReference type="EMBL" id="MCOG01000555">
    <property type="protein sequence ID" value="ORX98958.1"/>
    <property type="molecule type" value="Genomic_DNA"/>
</dbReference>
<evidence type="ECO:0008006" key="4">
    <source>
        <dbReference type="Google" id="ProtNLM"/>
    </source>
</evidence>
<gene>
    <name evidence="2" type="ORF">LY90DRAFT_519942</name>
</gene>
<feature type="compositionally biased region" description="Basic and acidic residues" evidence="1">
    <location>
        <begin position="134"/>
        <end position="156"/>
    </location>
</feature>
<evidence type="ECO:0000256" key="1">
    <source>
        <dbReference type="SAM" id="MobiDB-lite"/>
    </source>
</evidence>
<evidence type="ECO:0000313" key="3">
    <source>
        <dbReference type="Proteomes" id="UP000193920"/>
    </source>
</evidence>
<protein>
    <recommendedName>
        <fullName evidence="4">Retrotransposon gag domain-containing protein</fullName>
    </recommendedName>
</protein>
<name>A0A1Y1YLU6_9FUNG</name>
<keyword evidence="3" id="KW-1185">Reference proteome</keyword>
<feature type="region of interest" description="Disordered" evidence="1">
    <location>
        <begin position="110"/>
        <end position="187"/>
    </location>
</feature>
<accession>A0A1Y1YLU6</accession>
<dbReference type="Proteomes" id="UP000193920">
    <property type="component" value="Unassembled WGS sequence"/>
</dbReference>
<feature type="compositionally biased region" description="Basic and acidic residues" evidence="1">
    <location>
        <begin position="110"/>
        <end position="126"/>
    </location>
</feature>
<comment type="caution">
    <text evidence="2">The sequence shown here is derived from an EMBL/GenBank/DDBJ whole genome shotgun (WGS) entry which is preliminary data.</text>
</comment>
<dbReference type="AlphaFoldDB" id="A0A1Y1YLU6"/>
<feature type="compositionally biased region" description="Polar residues" evidence="1">
    <location>
        <begin position="157"/>
        <end position="166"/>
    </location>
</feature>
<proteinExistence type="predicted"/>